<feature type="domain" description="Glycosyltransferase Maf N-terminal" evidence="2">
    <location>
        <begin position="35"/>
        <end position="267"/>
    </location>
</feature>
<feature type="domain" description="6-hydroxymethylpterin diphosphokinase MptE-like" evidence="1">
    <location>
        <begin position="287"/>
        <end position="463"/>
    </location>
</feature>
<dbReference type="Pfam" id="PF20157">
    <property type="entry name" value="Maf_flag10_N"/>
    <property type="match status" value="1"/>
</dbReference>
<evidence type="ECO:0000313" key="4">
    <source>
        <dbReference type="Proteomes" id="UP000624419"/>
    </source>
</evidence>
<accession>A0ABR8LGG8</accession>
<evidence type="ECO:0000259" key="1">
    <source>
        <dbReference type="Pfam" id="PF01973"/>
    </source>
</evidence>
<dbReference type="EMBL" id="JABBXD010000002">
    <property type="protein sequence ID" value="MBD3585348.1"/>
    <property type="molecule type" value="Genomic_DNA"/>
</dbReference>
<gene>
    <name evidence="3" type="ORF">HHX48_06360</name>
</gene>
<comment type="caution">
    <text evidence="3">The sequence shown here is derived from an EMBL/GenBank/DDBJ whole genome shotgun (WGS) entry which is preliminary data.</text>
</comment>
<sequence>MDNLQASLLELEQKLRETQDYQARQARFAKDSEQRFQNNLTAFKTYYPELFKQISDFTPRQDFNVFASPSGDGNFVPRDATVPLYGDDPYQQSQRQVSKNTADATFGRSLLYRGVDASIKADKRLHMRYMAELAQTLTENVPEDEPLLESLPAHYPTCIMFGVGLGYALTALLESHTFDYIFVCEPDFEMFYASLFCTDWEAIFKKADVESGCVFLHVGVTYDVFFEQIQQIYNDVGAFSLISSFCYQHTPGETTNALIKEFFNHFHQIQLGYGFYNDAVTGLAHCIENFNENQCPLFVGSKEKAKFKQLTAYVVANGPSVDEAIDVIRENRDDVILFAAGTALPTLTKLGVKPDFHVLVERPKITYDVLLETNEREMLKDLNLLAVDVMYSEVPSLYQWTGLGLKGPEAATVFSQFEYFKQHQHIVSSLPYAGPLVANTALSFAAMMGFGEIYMFGVDNGYPVDGSTHSSHSVYRDPAFKQKLVAETNAPFELEGNLEGHVKATSLLVQSKQQLEYLVKYSPHSQFYNVGHGAKINGAEPLQADDILCVPLKHNKQALIEEIKSTFFRRFTTSQPEEAVGIAEFESLCDYLLEIARRPYSTRKQASDLLRAQARVVFAYRGRRYGHLFHVIKGTLLYFHGPMISLLYLYENEEKTLDWFAQALEVWSACLEAMKNDYRHAWNQRCDHSLEQHNKIRQLNDRS</sequence>
<dbReference type="Proteomes" id="UP000624419">
    <property type="component" value="Unassembled WGS sequence"/>
</dbReference>
<dbReference type="PANTHER" id="PTHR41786:SF1">
    <property type="entry name" value="6-HYDROXYMETHYLPTERIN DIPHOSPHOKINASE MPTE-LIKE DOMAIN-CONTAINING PROTEIN"/>
    <property type="match status" value="1"/>
</dbReference>
<reference evidence="3 4" key="1">
    <citation type="submission" date="2020-04" db="EMBL/GenBank/DDBJ databases">
        <title>Salinimonas sp. HHU 13199.</title>
        <authorList>
            <person name="Cui X."/>
            <person name="Zhang D."/>
        </authorList>
    </citation>
    <scope>NUCLEOTIDE SEQUENCE [LARGE SCALE GENOMIC DNA]</scope>
    <source>
        <strain evidence="3 4">HHU 13199</strain>
    </source>
</reference>
<dbReference type="InterPro" id="IPR045376">
    <property type="entry name" value="Maf_N"/>
</dbReference>
<dbReference type="Pfam" id="PF01973">
    <property type="entry name" value="MptE-like"/>
    <property type="match status" value="1"/>
</dbReference>
<name>A0ABR8LGG8_9ALTE</name>
<organism evidence="3 4">
    <name type="scientific">Salinimonas profundi</name>
    <dbReference type="NCBI Taxonomy" id="2729140"/>
    <lineage>
        <taxon>Bacteria</taxon>
        <taxon>Pseudomonadati</taxon>
        <taxon>Pseudomonadota</taxon>
        <taxon>Gammaproteobacteria</taxon>
        <taxon>Alteromonadales</taxon>
        <taxon>Alteromonadaceae</taxon>
        <taxon>Alteromonas/Salinimonas group</taxon>
        <taxon>Salinimonas</taxon>
    </lineage>
</organism>
<dbReference type="InterPro" id="IPR002826">
    <property type="entry name" value="MptE-like"/>
</dbReference>
<evidence type="ECO:0000313" key="3">
    <source>
        <dbReference type="EMBL" id="MBD3585348.1"/>
    </source>
</evidence>
<proteinExistence type="predicted"/>
<evidence type="ECO:0000259" key="2">
    <source>
        <dbReference type="Pfam" id="PF20157"/>
    </source>
</evidence>
<dbReference type="RefSeq" id="WP_191023314.1">
    <property type="nucleotide sequence ID" value="NZ_JABBXD010000002.1"/>
</dbReference>
<dbReference type="PANTHER" id="PTHR41786">
    <property type="entry name" value="MOTILITY ACCESSORY FACTOR MAF"/>
    <property type="match status" value="1"/>
</dbReference>
<keyword evidence="4" id="KW-1185">Reference proteome</keyword>
<protein>
    <submittedName>
        <fullName evidence="3">Motility associated factor glycosyltransferase family protein</fullName>
    </submittedName>
</protein>